<keyword evidence="3" id="KW-1185">Reference proteome</keyword>
<dbReference type="Proteomes" id="UP000807306">
    <property type="component" value="Unassembled WGS sequence"/>
</dbReference>
<sequence length="479" mass="53767">MQLHFLFTMSIPEIEYALTRKIQWRLLAPISYAVAFIVIIFLTILNVALVGYETINVFQNDFNATQTLWFHGFLPYAKPKPGTLCDPHLFDVGDHFRTHKGFLDWTIRSIVEAGSDASTSGFPYKGGPLTNCELIKTMIDVDVTWGQVQESAIVLECGNLDGFTIQASASLTPFVAHTSTKVDNFLQSYDLAAIDARRYALRLLFLYALEDVKNRYHMANVTYHLESALTTPCSGVMAQTECGRKAPKFNGTVGYSWSLNPFPRVFVHALHDIDTPFWNLLQSVYAAVRVDLGINTLNNPLLHKEAIPMVIQEPKSALYNALTYNIKSPDSESLSDPHSIQAEYLCKNQQLKSTGSLIVSVLVAVISMFSGGWAVYLSIISTLAKRSPGANSCQAHHEVSYRKLRHYDIEKGDVEDIDSLETAVWKFPSDIDRVKRFDWARNGRRLYIGRRPSFVADEIVRVATSGESQSRRTSVDSSF</sequence>
<feature type="transmembrane region" description="Helical" evidence="1">
    <location>
        <begin position="357"/>
        <end position="379"/>
    </location>
</feature>
<accession>A0A9P6JQ24</accession>
<keyword evidence="1" id="KW-0812">Transmembrane</keyword>
<name>A0A9P6JQ24_9AGAR</name>
<proteinExistence type="predicted"/>
<comment type="caution">
    <text evidence="2">The sequence shown here is derived from an EMBL/GenBank/DDBJ whole genome shotgun (WGS) entry which is preliminary data.</text>
</comment>
<evidence type="ECO:0000313" key="2">
    <source>
        <dbReference type="EMBL" id="KAF9528185.1"/>
    </source>
</evidence>
<evidence type="ECO:0000313" key="3">
    <source>
        <dbReference type="Proteomes" id="UP000807306"/>
    </source>
</evidence>
<organism evidence="2 3">
    <name type="scientific">Crepidotus variabilis</name>
    <dbReference type="NCBI Taxonomy" id="179855"/>
    <lineage>
        <taxon>Eukaryota</taxon>
        <taxon>Fungi</taxon>
        <taxon>Dikarya</taxon>
        <taxon>Basidiomycota</taxon>
        <taxon>Agaricomycotina</taxon>
        <taxon>Agaricomycetes</taxon>
        <taxon>Agaricomycetidae</taxon>
        <taxon>Agaricales</taxon>
        <taxon>Agaricineae</taxon>
        <taxon>Crepidotaceae</taxon>
        <taxon>Crepidotus</taxon>
    </lineage>
</organism>
<reference evidence="2" key="1">
    <citation type="submission" date="2020-11" db="EMBL/GenBank/DDBJ databases">
        <authorList>
            <consortium name="DOE Joint Genome Institute"/>
            <person name="Ahrendt S."/>
            <person name="Riley R."/>
            <person name="Andreopoulos W."/>
            <person name="Labutti K."/>
            <person name="Pangilinan J."/>
            <person name="Ruiz-Duenas F.J."/>
            <person name="Barrasa J.M."/>
            <person name="Sanchez-Garcia M."/>
            <person name="Camarero S."/>
            <person name="Miyauchi S."/>
            <person name="Serrano A."/>
            <person name="Linde D."/>
            <person name="Babiker R."/>
            <person name="Drula E."/>
            <person name="Ayuso-Fernandez I."/>
            <person name="Pacheco R."/>
            <person name="Padilla G."/>
            <person name="Ferreira P."/>
            <person name="Barriuso J."/>
            <person name="Kellner H."/>
            <person name="Castanera R."/>
            <person name="Alfaro M."/>
            <person name="Ramirez L."/>
            <person name="Pisabarro A.G."/>
            <person name="Kuo A."/>
            <person name="Tritt A."/>
            <person name="Lipzen A."/>
            <person name="He G."/>
            <person name="Yan M."/>
            <person name="Ng V."/>
            <person name="Cullen D."/>
            <person name="Martin F."/>
            <person name="Rosso M.-N."/>
            <person name="Henrissat B."/>
            <person name="Hibbett D."/>
            <person name="Martinez A.T."/>
            <person name="Grigoriev I.V."/>
        </authorList>
    </citation>
    <scope>NUCLEOTIDE SEQUENCE</scope>
    <source>
        <strain evidence="2">CBS 506.95</strain>
    </source>
</reference>
<keyword evidence="1" id="KW-0472">Membrane</keyword>
<keyword evidence="1" id="KW-1133">Transmembrane helix</keyword>
<feature type="transmembrane region" description="Helical" evidence="1">
    <location>
        <begin position="30"/>
        <end position="52"/>
    </location>
</feature>
<evidence type="ECO:0000256" key="1">
    <source>
        <dbReference type="SAM" id="Phobius"/>
    </source>
</evidence>
<dbReference type="AlphaFoldDB" id="A0A9P6JQ24"/>
<protein>
    <submittedName>
        <fullName evidence="2">Uncharacterized protein</fullName>
    </submittedName>
</protein>
<gene>
    <name evidence="2" type="ORF">CPB83DRAFT_360939</name>
</gene>
<dbReference type="EMBL" id="MU157855">
    <property type="protein sequence ID" value="KAF9528185.1"/>
    <property type="molecule type" value="Genomic_DNA"/>
</dbReference>
<dbReference type="OrthoDB" id="2564485at2759"/>